<gene>
    <name evidence="2" type="ORF">C8R14_1062</name>
</gene>
<protein>
    <recommendedName>
        <fullName evidence="4">Cytochrome C</fullName>
    </recommendedName>
</protein>
<accession>A0ABX5MDX7</accession>
<dbReference type="SUPFAM" id="SSF47175">
    <property type="entry name" value="Cytochromes"/>
    <property type="match status" value="1"/>
</dbReference>
<proteinExistence type="predicted"/>
<dbReference type="EMBL" id="QICQ01000006">
    <property type="protein sequence ID" value="PXV83262.1"/>
    <property type="molecule type" value="Genomic_DNA"/>
</dbReference>
<evidence type="ECO:0008006" key="4">
    <source>
        <dbReference type="Google" id="ProtNLM"/>
    </source>
</evidence>
<evidence type="ECO:0000313" key="2">
    <source>
        <dbReference type="EMBL" id="PXV83262.1"/>
    </source>
</evidence>
<organism evidence="2 3">
    <name type="scientific">Nitrosomonas eutropha</name>
    <dbReference type="NCBI Taxonomy" id="916"/>
    <lineage>
        <taxon>Bacteria</taxon>
        <taxon>Pseudomonadati</taxon>
        <taxon>Pseudomonadota</taxon>
        <taxon>Betaproteobacteria</taxon>
        <taxon>Nitrosomonadales</taxon>
        <taxon>Nitrosomonadaceae</taxon>
        <taxon>Nitrosomonas</taxon>
    </lineage>
</organism>
<evidence type="ECO:0000256" key="1">
    <source>
        <dbReference type="SAM" id="SignalP"/>
    </source>
</evidence>
<evidence type="ECO:0000313" key="3">
    <source>
        <dbReference type="Proteomes" id="UP000247780"/>
    </source>
</evidence>
<dbReference type="InterPro" id="IPR010980">
    <property type="entry name" value="Cyt_c/b562"/>
</dbReference>
<keyword evidence="1" id="KW-0732">Signal</keyword>
<comment type="caution">
    <text evidence="2">The sequence shown here is derived from an EMBL/GenBank/DDBJ whole genome shotgun (WGS) entry which is preliminary data.</text>
</comment>
<dbReference type="Proteomes" id="UP000247780">
    <property type="component" value="Unassembled WGS sequence"/>
</dbReference>
<feature type="chain" id="PRO_5046719165" description="Cytochrome C" evidence="1">
    <location>
        <begin position="19"/>
        <end position="162"/>
    </location>
</feature>
<dbReference type="RefSeq" id="WP_242500222.1">
    <property type="nucleotide sequence ID" value="NZ_FNYF01000001.1"/>
</dbReference>
<reference evidence="2 3" key="1">
    <citation type="submission" date="2018-04" db="EMBL/GenBank/DDBJ databases">
        <title>Active sludge and wastewater microbial communities from Klosterneuburg, Austria.</title>
        <authorList>
            <person name="Wagner M."/>
        </authorList>
    </citation>
    <scope>NUCLEOTIDE SEQUENCE [LARGE SCALE GENOMIC DNA]</scope>
    <source>
        <strain evidence="2 3">Nm 57</strain>
    </source>
</reference>
<name>A0ABX5MDX7_9PROT</name>
<feature type="signal peptide" evidence="1">
    <location>
        <begin position="1"/>
        <end position="18"/>
    </location>
</feature>
<sequence length="162" mass="18002">MKKIFIFALGFIMTTAMADGVDQRQILPLNEMQRNHLLGEMRMLLTGTGAILEALAQDDRVAVARHARSLGVEMPHKMEGHMDKILPEQFMLMGMSMHQDFDRIAQDAESGKDTKHTLQQLSKALGRCTACHAIYQIGTVQQSGEQGAQDVHGKHGAHSHTR</sequence>
<keyword evidence="3" id="KW-1185">Reference proteome</keyword>